<evidence type="ECO:0000259" key="14">
    <source>
        <dbReference type="PROSITE" id="PS51455"/>
    </source>
</evidence>
<evidence type="ECO:0000256" key="11">
    <source>
        <dbReference type="SAM" id="MobiDB-lite"/>
    </source>
</evidence>
<dbReference type="Pfam" id="PF01363">
    <property type="entry name" value="FYVE"/>
    <property type="match status" value="1"/>
</dbReference>
<dbReference type="SMART" id="SM00330">
    <property type="entry name" value="PIPKc"/>
    <property type="match status" value="1"/>
</dbReference>
<dbReference type="GeneID" id="101860919"/>
<keyword evidence="8 10" id="KW-0067">ATP-binding</keyword>
<reference evidence="16" key="1">
    <citation type="submission" date="2025-08" db="UniProtKB">
        <authorList>
            <consortium name="RefSeq"/>
        </authorList>
    </citation>
    <scope>IDENTIFICATION</scope>
</reference>
<dbReference type="SUPFAM" id="SSF56104">
    <property type="entry name" value="SAICAR synthase-like"/>
    <property type="match status" value="1"/>
</dbReference>
<evidence type="ECO:0000256" key="7">
    <source>
        <dbReference type="ARBA" id="ARBA00022833"/>
    </source>
</evidence>
<dbReference type="Gene3D" id="3.30.810.10">
    <property type="entry name" value="2-Layer Sandwich"/>
    <property type="match status" value="1"/>
</dbReference>
<sequence>MAASANNNPSKRKIWDDSPVTFTEFGALSSDVKPSGGFFSRLWKKSKDGSPHASTSSLLTEDSGVAVSRDDVRAGSLPPDSASLSRQSSRSSTVTDADGTDQMDDTGENLGPGTRVPPHRTLTSVLSRLSSILDQRSSTPQTYKDSDFKQYWMPDSSCKECYDCGDKFTTFRRRHHCRICGQIFCSKCCNQELPGKIIGYKGGIRVCTYCCRVVQRYAQQSASTGDVRALEDLRAMSQIDHESGSFDFGNRSVSPRLVGGPEDLSPQYRGEQVPDLPGLKAPDLTTPFDLTPLSEFSSQESLLLESKVLIQDSVQLRELWRQICDTELGVETQTLRIRLRTHQNCIVGKELVDWLLKNDRAATRDQAMAIGQALIYAGYLESVGNQIPVFRDDFTLYRPGETSMTFEFLGDSEVAPMVKTDQETKEPKWFLEITKASEDDNDDSVTQLQRSVAAESETQQSNSSESESRTVFYLSETSRSGSFSEMPKTVTLMSRDMVEEPLPRQDSSVHGLGEDFLKGALFLGKPPMPSSDVITCPHGWRAVEQLREENGERLAYDRLKKAHKEHWQTLTRQLLGQYGLLLSWESVVSTSITQVSHFVRPDIRLEGDDMDIRHYVHIKKVPGGHKSDTSMFHGVIFTKNIAHKKMKTKIVNPLILLLRGTIEFQRVENKFSSLEPQILQEREFMKNCVMKMIAYRPNVVVVEKSVSRLAQEFLLEAGITLLYNVKLSVMERLARFTQAHIVPSIDGLVSKPNMGFCHDFRVHTYTMPNKETKTLAIFDGCATHLGCTIVLRGGTLNELRRVKHILKFMTYASYNSLLELCFCMDEFALPQPGADEIGQPFESLESSQEHSGDHFGDSIKSEEMAVVNPKDPDSHVEFHLEEDTECDIEIVDINNDVVNGSKDGGLNYTTKDKDVDSSSVDYSVLTDLSSDFAQLGEPKEEGDAEKSEKPGGGQWTGGSPDADVPTVTSDPVNQEEEIGEGEGQCREPEVHRQVHEGSKVTVVKDVACSVPGTEDSDTSPMTSKKSAQTDSEETLAGEKNEQSKARSSSSGSAQVASLAEMSAPQAMEYLTTAPLLSGQSVETKSRHNSGLSGCSSSHVCDSISGRSTPELALKTNTEDSIWNGSPKLIGNIVCIIPPSAIPFSAASTEKTAETSERKKHNSGSDILSQEDNKTKGSTDVFSSSFAKAVGKSDFSPSFRTKVLKSTDSVDKENMGSADQDSSQGSGKPAVTLSRPSTSKLTELTDFSDPLLGYQNTQDESIFSSTNTQKISLKEIKQTQYKRFRKALDGVHLSVSPYHKYTVPFIQTDKGARCAVRKFLPEEIFWSSLFDGEGGQRSGKVKLLDSDSSSKLSSKSNIQIMDSHAFITSNLTEPIWENSIQSILADFRARGGRINVLHDNNHRQQQAITEASGKKMDELFGPDNFSGGGPLWEKKLDCLDPMNHQRLMVLFSSFSFKSSNHPYPCVYPWVVTMEFYGRNDITLGGFLERFCFRPQYSCPSPTCDTPMTEHVRRFVHGSACINVLLKKLESDVPGGKENILMWSWCRKCKQVTPVVPISGDTWSLSFAKYLDLRFNSSSFLRRGSAEPCPHSLHHDHFQYFGHRNIVASFKFANISLKELALPATIVSLQPPTFDSVALTESVKNITYKAIDRYSLILESTMKLKQELTSESQTRTITEFLAEQQADKKNFRDAATNIQMKVKELIHSVNGLINSGQTDLDMTFHLYSIFDNIQLLKRHICEDVNKWNMRMQEFMAHQQKKSRTQTSNKKDKDSSAAVVTDELEKSWRAGSDKNSLKPLLHSSHSGGGNSLSHGSSAQGSPVPSHRNASPSGTTGSAQPASLTPASLVGSAGASLADGGASVQGVENSLKDWDTASASTTPNPTTKAEPSTGNDGMLSTAASSSSSGTSSPLPPSASSTPASELNVNIPPPLLTNVSTLSSASPFIVTPSAIEGLEDTPDGLFHDLKGFTRRFLWTSTFAPLAQPFDLNEHHTLPLCERVPIAVNDNEPSSIIAYALSSSDYLYRLREIQTLSRPGSADPSSAFSQSHKGGSKLGDSSVPLGANGDPSSETGKKSGGGVLSFLRGSSREVNPQQQFPGLSPTVEAVRYVPASERGEAVSASESVENMEIMDDSILYPDEKGKGTGSGNNGPSPHIELQFTDATAKFYCRVYFADQFRKLRKLIFPGSDNLFIRSLSRCKAWEAKGGKSGSSFSKTVDDRFILKQMSNMEVESFEKFGPQYFQYIKNCLADQQPTALAKILGVFRIGFRNSQTNHALRQDVLVMENLFYSRKITQKFDLKGSMRNRLVNTASKRAEEELVLLDENLLKSSVESPLYLRPHSKSVLKSAITSDSSFLSSNLVMDYSLLVGIDDDTHELVVGIIDYIRTFTWDKKLEMVVKSTGILGGQGKMPTVVSPQLYKGRFLEAMDRYFLQVPDRWMGLGRESTTRAHKVETTEGKESARR</sequence>
<dbReference type="InterPro" id="IPR027484">
    <property type="entry name" value="PInositol-4-P-5-kinase_N"/>
</dbReference>
<feature type="compositionally biased region" description="Polar residues" evidence="11">
    <location>
        <begin position="1018"/>
        <end position="1029"/>
    </location>
</feature>
<feature type="compositionally biased region" description="Basic and acidic residues" evidence="11">
    <location>
        <begin position="1780"/>
        <end position="1793"/>
    </location>
</feature>
<accession>A0ABM1VZC5</accession>
<dbReference type="CDD" id="cd17300">
    <property type="entry name" value="PIPKc_PIKfyve"/>
    <property type="match status" value="1"/>
</dbReference>
<dbReference type="InterPro" id="IPR002498">
    <property type="entry name" value="PInositol-4-P-4/5-kinase_core"/>
</dbReference>
<dbReference type="InterPro" id="IPR000306">
    <property type="entry name" value="Znf_FYVE"/>
</dbReference>
<dbReference type="InterPro" id="IPR011011">
    <property type="entry name" value="Znf_FYVE_PHD"/>
</dbReference>
<dbReference type="InterPro" id="IPR043548">
    <property type="entry name" value="PIKfyve"/>
</dbReference>
<feature type="compositionally biased region" description="Polar residues" evidence="11">
    <location>
        <begin position="1815"/>
        <end position="1842"/>
    </location>
</feature>
<dbReference type="SMART" id="SM00049">
    <property type="entry name" value="DEP"/>
    <property type="match status" value="1"/>
</dbReference>
<dbReference type="Pfam" id="PF00118">
    <property type="entry name" value="Cpn60_TCP1"/>
    <property type="match status" value="1"/>
</dbReference>
<feature type="compositionally biased region" description="Low complexity" evidence="11">
    <location>
        <begin position="455"/>
        <end position="465"/>
    </location>
</feature>
<keyword evidence="7" id="KW-0862">Zinc</keyword>
<evidence type="ECO:0000256" key="1">
    <source>
        <dbReference type="ARBA" id="ARBA00012009"/>
    </source>
</evidence>
<feature type="domain" description="PIPK" evidence="14">
    <location>
        <begin position="2097"/>
        <end position="2428"/>
    </location>
</feature>
<evidence type="ECO:0000313" key="16">
    <source>
        <dbReference type="RefSeq" id="XP_035827768.1"/>
    </source>
</evidence>
<dbReference type="CDD" id="cd15725">
    <property type="entry name" value="FYVE_PIKfyve_Fab1"/>
    <property type="match status" value="1"/>
</dbReference>
<dbReference type="InterPro" id="IPR044769">
    <property type="entry name" value="PIKfyve_PIPKc"/>
</dbReference>
<feature type="compositionally biased region" description="Low complexity" evidence="11">
    <location>
        <begin position="1896"/>
        <end position="1920"/>
    </location>
</feature>
<dbReference type="SUPFAM" id="SSF52029">
    <property type="entry name" value="GroEL apical domain-like"/>
    <property type="match status" value="1"/>
</dbReference>
<feature type="compositionally biased region" description="Basic and acidic residues" evidence="11">
    <location>
        <begin position="847"/>
        <end position="856"/>
    </location>
</feature>
<evidence type="ECO:0000256" key="3">
    <source>
        <dbReference type="ARBA" id="ARBA00022723"/>
    </source>
</evidence>
<dbReference type="Gene3D" id="3.30.800.10">
    <property type="entry name" value="Phosphatidylinositol Phosphate Kinase II Beta"/>
    <property type="match status" value="1"/>
</dbReference>
<feature type="compositionally biased region" description="Low complexity" evidence="11">
    <location>
        <begin position="1215"/>
        <end position="1226"/>
    </location>
</feature>
<dbReference type="InterPro" id="IPR000591">
    <property type="entry name" value="DEP_dom"/>
</dbReference>
<feature type="domain" description="DEP" evidence="13">
    <location>
        <begin position="326"/>
        <end position="401"/>
    </location>
</feature>
<dbReference type="InterPro" id="IPR002423">
    <property type="entry name" value="Cpn60/GroEL/TCP-1"/>
</dbReference>
<feature type="region of interest" description="Disordered" evidence="11">
    <location>
        <begin position="835"/>
        <end position="856"/>
    </location>
</feature>
<feature type="domain" description="FYVE-type" evidence="12">
    <location>
        <begin position="155"/>
        <end position="215"/>
    </location>
</feature>
<dbReference type="SUPFAM" id="SSF57903">
    <property type="entry name" value="FYVE/PHD zinc finger"/>
    <property type="match status" value="1"/>
</dbReference>
<feature type="compositionally biased region" description="Low complexity" evidence="11">
    <location>
        <begin position="1797"/>
        <end position="1814"/>
    </location>
</feature>
<keyword evidence="15" id="KW-1185">Reference proteome</keyword>
<keyword evidence="5 9" id="KW-0863">Zinc-finger</keyword>
<feature type="region of interest" description="Disordered" evidence="11">
    <location>
        <begin position="1205"/>
        <end position="1238"/>
    </location>
</feature>
<evidence type="ECO:0000313" key="15">
    <source>
        <dbReference type="Proteomes" id="UP000694888"/>
    </source>
</evidence>
<dbReference type="PANTHER" id="PTHR46715:SF1">
    <property type="entry name" value="1-PHOSPHATIDYLINOSITOL 3-PHOSPHATE 5-KINASE"/>
    <property type="match status" value="1"/>
</dbReference>
<dbReference type="Gene3D" id="3.50.7.10">
    <property type="entry name" value="GroEL"/>
    <property type="match status" value="1"/>
</dbReference>
<feature type="region of interest" description="Disordered" evidence="11">
    <location>
        <begin position="27"/>
        <end position="120"/>
    </location>
</feature>
<dbReference type="PROSITE" id="PS51455">
    <property type="entry name" value="PIPK"/>
    <property type="match status" value="1"/>
</dbReference>
<keyword evidence="3" id="KW-0479">Metal-binding</keyword>
<feature type="region of interest" description="Disordered" evidence="11">
    <location>
        <begin position="440"/>
        <end position="471"/>
    </location>
</feature>
<dbReference type="Pfam" id="PF00610">
    <property type="entry name" value="DEP"/>
    <property type="match status" value="1"/>
</dbReference>
<feature type="region of interest" description="Disordered" evidence="11">
    <location>
        <begin position="1080"/>
        <end position="1102"/>
    </location>
</feature>
<feature type="region of interest" description="Disordered" evidence="11">
    <location>
        <begin position="931"/>
        <end position="998"/>
    </location>
</feature>
<evidence type="ECO:0000256" key="6">
    <source>
        <dbReference type="ARBA" id="ARBA00022777"/>
    </source>
</evidence>
<evidence type="ECO:0000256" key="8">
    <source>
        <dbReference type="ARBA" id="ARBA00022840"/>
    </source>
</evidence>
<dbReference type="InterPro" id="IPR036388">
    <property type="entry name" value="WH-like_DNA-bd_sf"/>
</dbReference>
<feature type="region of interest" description="Disordered" evidence="11">
    <location>
        <begin position="1147"/>
        <end position="1179"/>
    </location>
</feature>
<gene>
    <name evidence="16" type="primary">LOC101860919</name>
</gene>
<feature type="region of interest" description="Disordered" evidence="11">
    <location>
        <begin position="1870"/>
        <end position="1921"/>
    </location>
</feature>
<feature type="compositionally biased region" description="Basic and acidic residues" evidence="11">
    <location>
        <begin position="937"/>
        <end position="949"/>
    </location>
</feature>
<feature type="compositionally biased region" description="Low complexity" evidence="11">
    <location>
        <begin position="1872"/>
        <end position="1883"/>
    </location>
</feature>
<evidence type="ECO:0000256" key="9">
    <source>
        <dbReference type="PROSITE-ProRule" id="PRU00091"/>
    </source>
</evidence>
<dbReference type="Pfam" id="PF01504">
    <property type="entry name" value="PIP5K"/>
    <property type="match status" value="2"/>
</dbReference>
<proteinExistence type="predicted"/>
<feature type="region of interest" description="Disordered" evidence="11">
    <location>
        <begin position="2031"/>
        <end position="2081"/>
    </location>
</feature>
<dbReference type="PROSITE" id="PS50186">
    <property type="entry name" value="DEP"/>
    <property type="match status" value="1"/>
</dbReference>
<feature type="region of interest" description="Disordered" evidence="11">
    <location>
        <begin position="1010"/>
        <end position="1059"/>
    </location>
</feature>
<evidence type="ECO:0000259" key="13">
    <source>
        <dbReference type="PROSITE" id="PS50186"/>
    </source>
</evidence>
<dbReference type="Proteomes" id="UP000694888">
    <property type="component" value="Unplaced"/>
</dbReference>
<keyword evidence="6 10" id="KW-0418">Kinase</keyword>
<evidence type="ECO:0000256" key="10">
    <source>
        <dbReference type="PROSITE-ProRule" id="PRU00781"/>
    </source>
</evidence>
<feature type="compositionally biased region" description="Acidic residues" evidence="11">
    <location>
        <begin position="98"/>
        <end position="107"/>
    </location>
</feature>
<dbReference type="SUPFAM" id="SSF46785">
    <property type="entry name" value="Winged helix' DNA-binding domain"/>
    <property type="match status" value="1"/>
</dbReference>
<dbReference type="InterPro" id="IPR017455">
    <property type="entry name" value="Znf_FYVE-rel"/>
</dbReference>
<feature type="compositionally biased region" description="Basic and acidic residues" evidence="11">
    <location>
        <begin position="983"/>
        <end position="998"/>
    </location>
</feature>
<keyword evidence="2 10" id="KW-0808">Transferase</keyword>
<dbReference type="InterPro" id="IPR027409">
    <property type="entry name" value="GroEL-like_apical_dom_sf"/>
</dbReference>
<keyword evidence="4 10" id="KW-0547">Nucleotide-binding</keyword>
<dbReference type="Gene3D" id="3.30.40.10">
    <property type="entry name" value="Zinc/RING finger domain, C3HC4 (zinc finger)"/>
    <property type="match status" value="1"/>
</dbReference>
<feature type="compositionally biased region" description="Low complexity" evidence="11">
    <location>
        <begin position="81"/>
        <end position="92"/>
    </location>
</feature>
<dbReference type="EC" id="2.7.1.150" evidence="1"/>
<evidence type="ECO:0000256" key="4">
    <source>
        <dbReference type="ARBA" id="ARBA00022741"/>
    </source>
</evidence>
<dbReference type="InterPro" id="IPR036390">
    <property type="entry name" value="WH_DNA-bd_sf"/>
</dbReference>
<dbReference type="InterPro" id="IPR013083">
    <property type="entry name" value="Znf_RING/FYVE/PHD"/>
</dbReference>
<evidence type="ECO:0000256" key="5">
    <source>
        <dbReference type="ARBA" id="ARBA00022771"/>
    </source>
</evidence>
<dbReference type="InterPro" id="IPR027483">
    <property type="entry name" value="PInositol-4-P-4/5-kinase_C_sf"/>
</dbReference>
<dbReference type="RefSeq" id="XP_035827768.1">
    <property type="nucleotide sequence ID" value="XM_035971875.1"/>
</dbReference>
<name>A0ABM1VZC5_APLCA</name>
<feature type="compositionally biased region" description="Polar residues" evidence="11">
    <location>
        <begin position="2031"/>
        <end position="2047"/>
    </location>
</feature>
<dbReference type="CDD" id="cd03334">
    <property type="entry name" value="Fab1_TCP"/>
    <property type="match status" value="1"/>
</dbReference>
<evidence type="ECO:0000259" key="12">
    <source>
        <dbReference type="PROSITE" id="PS50178"/>
    </source>
</evidence>
<organism evidence="15 16">
    <name type="scientific">Aplysia californica</name>
    <name type="common">California sea hare</name>
    <dbReference type="NCBI Taxonomy" id="6500"/>
    <lineage>
        <taxon>Eukaryota</taxon>
        <taxon>Metazoa</taxon>
        <taxon>Spiralia</taxon>
        <taxon>Lophotrochozoa</taxon>
        <taxon>Mollusca</taxon>
        <taxon>Gastropoda</taxon>
        <taxon>Heterobranchia</taxon>
        <taxon>Euthyneura</taxon>
        <taxon>Tectipleura</taxon>
        <taxon>Aplysiida</taxon>
        <taxon>Aplysioidea</taxon>
        <taxon>Aplysiidae</taxon>
        <taxon>Aplysia</taxon>
    </lineage>
</organism>
<dbReference type="SMART" id="SM00064">
    <property type="entry name" value="FYVE"/>
    <property type="match status" value="1"/>
</dbReference>
<protein>
    <recommendedName>
        <fullName evidence="1">1-phosphatidylinositol-3-phosphate 5-kinase</fullName>
        <ecNumber evidence="1">2.7.1.150</ecNumber>
    </recommendedName>
</protein>
<feature type="region of interest" description="Disordered" evidence="11">
    <location>
        <begin position="899"/>
        <end position="918"/>
    </location>
</feature>
<feature type="compositionally biased region" description="Low complexity" evidence="11">
    <location>
        <begin position="1045"/>
        <end position="1059"/>
    </location>
</feature>
<feature type="region of interest" description="Disordered" evidence="11">
    <location>
        <begin position="1753"/>
        <end position="1842"/>
    </location>
</feature>
<dbReference type="PANTHER" id="PTHR46715">
    <property type="entry name" value="1-PHOSPHATIDYLINOSITOL 3-PHOSPHATE 5-KINASE"/>
    <property type="match status" value="1"/>
</dbReference>
<evidence type="ECO:0000256" key="2">
    <source>
        <dbReference type="ARBA" id="ARBA00022679"/>
    </source>
</evidence>
<dbReference type="PROSITE" id="PS50178">
    <property type="entry name" value="ZF_FYVE"/>
    <property type="match status" value="1"/>
</dbReference>
<dbReference type="Gene3D" id="1.10.10.10">
    <property type="entry name" value="Winged helix-like DNA-binding domain superfamily/Winged helix DNA-binding domain"/>
    <property type="match status" value="1"/>
</dbReference>